<gene>
    <name evidence="2" type="ORF">Vafri_4473</name>
</gene>
<dbReference type="Pfam" id="PF01593">
    <property type="entry name" value="Amino_oxidase"/>
    <property type="match status" value="1"/>
</dbReference>
<dbReference type="PANTHER" id="PTHR42923">
    <property type="entry name" value="PROTOPORPHYRINOGEN OXIDASE"/>
    <property type="match status" value="1"/>
</dbReference>
<name>A0A8J4AU62_9CHLO</name>
<evidence type="ECO:0000259" key="1">
    <source>
        <dbReference type="Pfam" id="PF01593"/>
    </source>
</evidence>
<proteinExistence type="predicted"/>
<evidence type="ECO:0000313" key="3">
    <source>
        <dbReference type="Proteomes" id="UP000747399"/>
    </source>
</evidence>
<dbReference type="InterPro" id="IPR050464">
    <property type="entry name" value="Zeta_carotene_desat/Oxidored"/>
</dbReference>
<dbReference type="InterPro" id="IPR002937">
    <property type="entry name" value="Amino_oxidase"/>
</dbReference>
<organism evidence="2 3">
    <name type="scientific">Volvox africanus</name>
    <dbReference type="NCBI Taxonomy" id="51714"/>
    <lineage>
        <taxon>Eukaryota</taxon>
        <taxon>Viridiplantae</taxon>
        <taxon>Chlorophyta</taxon>
        <taxon>core chlorophytes</taxon>
        <taxon>Chlorophyceae</taxon>
        <taxon>CS clade</taxon>
        <taxon>Chlamydomonadales</taxon>
        <taxon>Volvocaceae</taxon>
        <taxon>Volvox</taxon>
    </lineage>
</organism>
<sequence length="315" mass="34893">MAFLDGAPPERLCKPMVDHFTARGGEVKMDARVRDIVLNDDGSVKHFRLTNGEIVEGDLYMSAVPAPLLLFPPPSYVSMMPYISLRTRGPVDILKLLVPDQWKPMPYFSQLNELEGVPVINIHIWFDRKLTTVDHLLFSRSPLLSVYADMSTTCKEYADNDKSMLELVFAPAKEWIGRSDEDIIAATMKELERLFPTEIRADQSLAKIRKSKVVKTPLSVYESRSGREAFRPSQRSPIRNFYMAGDFTKQKYLASMEGAIFSGKLAAEKIVDDFNMKGKGAPFSASSSRSPELVAASGLLAMAALGAGAAGFGLM</sequence>
<evidence type="ECO:0000313" key="2">
    <source>
        <dbReference type="EMBL" id="GIL47713.1"/>
    </source>
</evidence>
<dbReference type="PANTHER" id="PTHR42923:SF45">
    <property type="entry name" value="15-CIS-PHYTOENE DESATURASE, CHLOROPLASTIC_CHROMOPLASTIC"/>
    <property type="match status" value="1"/>
</dbReference>
<feature type="domain" description="Amine oxidase" evidence="1">
    <location>
        <begin position="6"/>
        <end position="270"/>
    </location>
</feature>
<dbReference type="SUPFAM" id="SSF51905">
    <property type="entry name" value="FAD/NAD(P)-binding domain"/>
    <property type="match status" value="1"/>
</dbReference>
<protein>
    <recommendedName>
        <fullName evidence="1">Amine oxidase domain-containing protein</fullName>
    </recommendedName>
</protein>
<dbReference type="AlphaFoldDB" id="A0A8J4AU62"/>
<reference evidence="2" key="1">
    <citation type="journal article" date="2021" name="Proc. Natl. Acad. Sci. U.S.A.">
        <title>Three genomes in the algal genus Volvox reveal the fate of a haploid sex-determining region after a transition to homothallism.</title>
        <authorList>
            <person name="Yamamoto K."/>
            <person name="Hamaji T."/>
            <person name="Kawai-Toyooka H."/>
            <person name="Matsuzaki R."/>
            <person name="Takahashi F."/>
            <person name="Nishimura Y."/>
            <person name="Kawachi M."/>
            <person name="Noguchi H."/>
            <person name="Minakuchi Y."/>
            <person name="Umen J.G."/>
            <person name="Toyoda A."/>
            <person name="Nozaki H."/>
        </authorList>
    </citation>
    <scope>NUCLEOTIDE SEQUENCE</scope>
    <source>
        <strain evidence="2">NIES-3780</strain>
    </source>
</reference>
<comment type="caution">
    <text evidence="2">The sequence shown here is derived from an EMBL/GenBank/DDBJ whole genome shotgun (WGS) entry which is preliminary data.</text>
</comment>
<dbReference type="Proteomes" id="UP000747399">
    <property type="component" value="Unassembled WGS sequence"/>
</dbReference>
<dbReference type="InterPro" id="IPR036188">
    <property type="entry name" value="FAD/NAD-bd_sf"/>
</dbReference>
<dbReference type="GO" id="GO:0016491">
    <property type="term" value="F:oxidoreductase activity"/>
    <property type="evidence" value="ECO:0007669"/>
    <property type="project" value="InterPro"/>
</dbReference>
<keyword evidence="3" id="KW-1185">Reference proteome</keyword>
<dbReference type="EMBL" id="BNCO01000004">
    <property type="protein sequence ID" value="GIL47713.1"/>
    <property type="molecule type" value="Genomic_DNA"/>
</dbReference>
<accession>A0A8J4AU62</accession>
<dbReference type="Gene3D" id="3.50.50.60">
    <property type="entry name" value="FAD/NAD(P)-binding domain"/>
    <property type="match status" value="1"/>
</dbReference>